<dbReference type="RefSeq" id="WP_209336664.1">
    <property type="nucleotide sequence ID" value="NZ_JAGIYY010000008.1"/>
</dbReference>
<dbReference type="EMBL" id="JAGIYY010000008">
    <property type="protein sequence ID" value="MBP0440644.1"/>
    <property type="molecule type" value="Genomic_DNA"/>
</dbReference>
<reference evidence="1" key="1">
    <citation type="submission" date="2021-03" db="EMBL/GenBank/DDBJ databases">
        <title>Genome sequencing and assembly of Tianweitania sediminis.</title>
        <authorList>
            <person name="Chhetri G."/>
        </authorList>
    </citation>
    <scope>NUCLEOTIDE SEQUENCE</scope>
    <source>
        <strain evidence="1">Z8</strain>
    </source>
</reference>
<gene>
    <name evidence="1" type="ORF">J5Y06_18495</name>
</gene>
<evidence type="ECO:0000313" key="2">
    <source>
        <dbReference type="Proteomes" id="UP000666240"/>
    </source>
</evidence>
<dbReference type="AlphaFoldDB" id="A0A8J7UIV6"/>
<dbReference type="Proteomes" id="UP000666240">
    <property type="component" value="Unassembled WGS sequence"/>
</dbReference>
<organism evidence="1 2">
    <name type="scientific">Tianweitania sediminis</name>
    <dbReference type="NCBI Taxonomy" id="1502156"/>
    <lineage>
        <taxon>Bacteria</taxon>
        <taxon>Pseudomonadati</taxon>
        <taxon>Pseudomonadota</taxon>
        <taxon>Alphaproteobacteria</taxon>
        <taxon>Hyphomicrobiales</taxon>
        <taxon>Phyllobacteriaceae</taxon>
        <taxon>Tianweitania</taxon>
    </lineage>
</organism>
<protein>
    <submittedName>
        <fullName evidence="1">Uncharacterized protein</fullName>
    </submittedName>
</protein>
<name>A0A8J7UIV6_9HYPH</name>
<comment type="caution">
    <text evidence="1">The sequence shown here is derived from an EMBL/GenBank/DDBJ whole genome shotgun (WGS) entry which is preliminary data.</text>
</comment>
<keyword evidence="2" id="KW-1185">Reference proteome</keyword>
<sequence length="361" mass="38676">MTIETVAREQQVHDAIKSKLKVRFYPYGVWTGRVEWEGIEEAARAAIAAMEGEAGGLCPQCGGMGYACTGCGGTGLAHPQLGERSPASEPEPAPGAGEICQTCQGNGEVVTNWERYLHGEPGDAGDEGTADCPDCDGIGRADGAGEDAEREAGLVERLRKPWREYQGGAEYLAVAAMLEAADRLEARTRQPTEPKPSQAGEPKQDAARYIALLQNCNTLEEQINVLAAKLRSRQLAPDAGPPFHFDRYVNGVLMAEGVIIERQKTLEAACVEAARLASKGPNGEPPVLVLRQLAPDADAQREALEETLRGLTTRIDNHLADLDKCGIKDGKKLNRVADLLNKIDEANFNAKAVLSQPGAGR</sequence>
<evidence type="ECO:0000313" key="1">
    <source>
        <dbReference type="EMBL" id="MBP0440644.1"/>
    </source>
</evidence>
<proteinExistence type="predicted"/>
<accession>A0A8J7UIV6</accession>